<proteinExistence type="inferred from homology"/>
<feature type="transmembrane region" description="Helical" evidence="7">
    <location>
        <begin position="823"/>
        <end position="841"/>
    </location>
</feature>
<feature type="transmembrane region" description="Helical" evidence="7">
    <location>
        <begin position="277"/>
        <end position="298"/>
    </location>
</feature>
<comment type="similarity">
    <text evidence="6">Belongs to the ABC-4 integral membrane protein family.</text>
</comment>
<dbReference type="PANTHER" id="PTHR30572">
    <property type="entry name" value="MEMBRANE COMPONENT OF TRANSPORTER-RELATED"/>
    <property type="match status" value="1"/>
</dbReference>
<dbReference type="GO" id="GO:0005886">
    <property type="term" value="C:plasma membrane"/>
    <property type="evidence" value="ECO:0007669"/>
    <property type="project" value="UniProtKB-SubCell"/>
</dbReference>
<comment type="caution">
    <text evidence="10">The sequence shown here is derived from an EMBL/GenBank/DDBJ whole genome shotgun (WGS) entry which is preliminary data.</text>
</comment>
<feature type="transmembrane region" description="Helical" evidence="7">
    <location>
        <begin position="392"/>
        <end position="411"/>
    </location>
</feature>
<evidence type="ECO:0000313" key="10">
    <source>
        <dbReference type="EMBL" id="ERT48215.1"/>
    </source>
</evidence>
<keyword evidence="3 7" id="KW-0812">Transmembrane</keyword>
<dbReference type="AlphaFoldDB" id="A0AAV3KZ79"/>
<keyword evidence="4 7" id="KW-1133">Transmembrane helix</keyword>
<organism evidence="10 11">
    <name type="scientific">Enterococcus faecium 10/96A</name>
    <dbReference type="NCBI Taxonomy" id="1391465"/>
    <lineage>
        <taxon>Bacteria</taxon>
        <taxon>Bacillati</taxon>
        <taxon>Bacillota</taxon>
        <taxon>Bacilli</taxon>
        <taxon>Lactobacillales</taxon>
        <taxon>Enterococcaceae</taxon>
        <taxon>Enterococcus</taxon>
    </lineage>
</organism>
<keyword evidence="5 7" id="KW-0472">Membrane</keyword>
<evidence type="ECO:0000259" key="9">
    <source>
        <dbReference type="Pfam" id="PF12704"/>
    </source>
</evidence>
<evidence type="ECO:0008006" key="12">
    <source>
        <dbReference type="Google" id="ProtNLM"/>
    </source>
</evidence>
<feature type="domain" description="MacB-like periplasmic core" evidence="9">
    <location>
        <begin position="26"/>
        <end position="192"/>
    </location>
</feature>
<dbReference type="Proteomes" id="UP000017126">
    <property type="component" value="Unassembled WGS sequence"/>
</dbReference>
<gene>
    <name evidence="10" type="ORF">O991_02647</name>
</gene>
<evidence type="ECO:0000256" key="4">
    <source>
        <dbReference type="ARBA" id="ARBA00022989"/>
    </source>
</evidence>
<name>A0AAV3KZ79_ENTFC</name>
<sequence length="900" mass="101846">MVSDMKNSIRLSSAYIRYYKKQAATLLLGVILSAALLTGIGSLFESGQYATLENARTKYGDWHFSTRGDFPWAEEFKNNPQGKGYKIEKYGMETVRKAIAEPYNIQLVYADQGYLDMMGRKLIEGKYPEKENEIAMDSYTMKNLNIQEKLGSQVVLDGKTFNLCGILTEMPEKLSQMQGDFMQIFVNSTLDYGMNGTFLYLKFVENGNAYRQLSAFAKEFGVNIGDFSRNKGVASYVGAEPLASIFETIKVGLTYKELGIPYIWGQLNANGLLMEKVILAALGFFGAFIIYSLFQISVSKRMAQYSVMQTLGMSESNTFLILMLEMCMIFMVGYPMGSILGNVVATVIYGKSGQIFIIQNQTYHTGSGSTDLENAAINLPDSGEFRISWNTAVYGAVFLFIVLFLISWMMIRRMKKMTARQMIAKDTGKHGKSRKIYSTKHGNLTGVLTKRFMLSRKSTFFGILLSLSIGSIIFLGATYVTENTKTNNELTFKADDGLASDIQIYEVSDQLTDMIPENMVKRMENVTGLKSIHPVRYLLGEVPLKDGRLLWTKYFNELKNDENNPPDQEIMDKYNGLAVKTGDEDYTLKVNIYGYDDEMLEELNNYLLEGTIDPEQMRKDNSVVFKTLMDGQGNYDGIQMKPGDTIQLKTVKDVSVPVEALRFLGKDDWYQEKELKVAALTSRPLAKVDTFIGDDANSDRVDIIMTNEQMEENFGIIDYQTVSISLEEEADADRISVQLKEMTLGVDKCIVKDYSKQIKAQNLYLMQKMLFFYGIAAVLLGISILHIMNSMQYLVISRKHEFGIMRAMGITYVGFCKMLAKEGLRYGIYSSLVITVIYFMIQKVLNYFMIHVYLYLHPKVMISWIPFVSVLILNIAICVLVVLFAGRSVLKEEIIDEIKG</sequence>
<evidence type="ECO:0000259" key="8">
    <source>
        <dbReference type="Pfam" id="PF02687"/>
    </source>
</evidence>
<feature type="transmembrane region" description="Helical" evidence="7">
    <location>
        <begin position="319"/>
        <end position="337"/>
    </location>
</feature>
<feature type="transmembrane region" description="Helical" evidence="7">
    <location>
        <begin position="770"/>
        <end position="796"/>
    </location>
</feature>
<feature type="transmembrane region" description="Helical" evidence="7">
    <location>
        <begin position="460"/>
        <end position="480"/>
    </location>
</feature>
<dbReference type="InterPro" id="IPR050250">
    <property type="entry name" value="Macrolide_Exporter_MacB"/>
</dbReference>
<dbReference type="EMBL" id="AXOL01000070">
    <property type="protein sequence ID" value="ERT48215.1"/>
    <property type="molecule type" value="Genomic_DNA"/>
</dbReference>
<dbReference type="GO" id="GO:0022857">
    <property type="term" value="F:transmembrane transporter activity"/>
    <property type="evidence" value="ECO:0007669"/>
    <property type="project" value="TreeGrafter"/>
</dbReference>
<evidence type="ECO:0000256" key="3">
    <source>
        <dbReference type="ARBA" id="ARBA00022692"/>
    </source>
</evidence>
<feature type="domain" description="ABC3 transporter permease C-terminal" evidence="8">
    <location>
        <begin position="278"/>
        <end position="418"/>
    </location>
</feature>
<dbReference type="Pfam" id="PF12704">
    <property type="entry name" value="MacB_PCD"/>
    <property type="match status" value="1"/>
</dbReference>
<accession>A0AAV3KZ79</accession>
<evidence type="ECO:0000256" key="5">
    <source>
        <dbReference type="ARBA" id="ARBA00023136"/>
    </source>
</evidence>
<protein>
    <recommendedName>
        <fullName evidence="12">Efflux ABC transporter permease</fullName>
    </recommendedName>
</protein>
<reference evidence="10 11" key="1">
    <citation type="submission" date="2013-09" db="EMBL/GenBank/DDBJ databases">
        <title>The Genome Sequence of Enterococcus faecium 10/96A.</title>
        <authorList>
            <consortium name="The Broad Institute Genome Sequencing Platform"/>
            <consortium name="The Broad Institute Genome Sequencing Center for Infectious Disease"/>
            <person name="Earl A.M."/>
            <person name="Gilmore M.S."/>
            <person name="Lebreton F."/>
            <person name="Courvalin P."/>
            <person name="Walker B."/>
            <person name="Young S.K."/>
            <person name="Zeng Q."/>
            <person name="Gargeya S."/>
            <person name="Fitzgerald M."/>
            <person name="Haas B."/>
            <person name="Abouelleil A."/>
            <person name="Alvarado L."/>
            <person name="Arachchi H.M."/>
            <person name="Berlin A.M."/>
            <person name="Chapman S.B."/>
            <person name="Dewar J."/>
            <person name="Goldberg J."/>
            <person name="Griggs A."/>
            <person name="Gujja S."/>
            <person name="Hansen M."/>
            <person name="Howarth C."/>
            <person name="Imamovic A."/>
            <person name="Larimer J."/>
            <person name="McCowan C."/>
            <person name="Murphy C."/>
            <person name="Neiman D."/>
            <person name="Pearson M."/>
            <person name="Priest M."/>
            <person name="Roberts A."/>
            <person name="Saif S."/>
            <person name="Shea T."/>
            <person name="Sisk P."/>
            <person name="Sykes S."/>
            <person name="Wortman J."/>
            <person name="Nusbaum C."/>
            <person name="Birren B."/>
        </authorList>
    </citation>
    <scope>NUCLEOTIDE SEQUENCE [LARGE SCALE GENOMIC DNA]</scope>
    <source>
        <strain evidence="10 11">10/96A</strain>
    </source>
</reference>
<feature type="domain" description="ABC3 transporter permease C-terminal" evidence="8">
    <location>
        <begin position="775"/>
        <end position="893"/>
    </location>
</feature>
<dbReference type="InterPro" id="IPR003838">
    <property type="entry name" value="ABC3_permease_C"/>
</dbReference>
<evidence type="ECO:0000256" key="7">
    <source>
        <dbReference type="SAM" id="Phobius"/>
    </source>
</evidence>
<dbReference type="PANTHER" id="PTHR30572:SF4">
    <property type="entry name" value="ABC TRANSPORTER PERMEASE YTRF"/>
    <property type="match status" value="1"/>
</dbReference>
<dbReference type="InterPro" id="IPR025857">
    <property type="entry name" value="MacB_PCD"/>
</dbReference>
<feature type="transmembrane region" description="Helical" evidence="7">
    <location>
        <begin position="861"/>
        <end position="885"/>
    </location>
</feature>
<evidence type="ECO:0000313" key="11">
    <source>
        <dbReference type="Proteomes" id="UP000017126"/>
    </source>
</evidence>
<evidence type="ECO:0000256" key="2">
    <source>
        <dbReference type="ARBA" id="ARBA00022475"/>
    </source>
</evidence>
<dbReference type="Pfam" id="PF02687">
    <property type="entry name" value="FtsX"/>
    <property type="match status" value="2"/>
</dbReference>
<comment type="subcellular location">
    <subcellularLocation>
        <location evidence="1">Cell membrane</location>
        <topology evidence="1">Multi-pass membrane protein</topology>
    </subcellularLocation>
</comment>
<evidence type="ECO:0000256" key="1">
    <source>
        <dbReference type="ARBA" id="ARBA00004651"/>
    </source>
</evidence>
<evidence type="ECO:0000256" key="6">
    <source>
        <dbReference type="ARBA" id="ARBA00038076"/>
    </source>
</evidence>
<keyword evidence="2" id="KW-1003">Cell membrane</keyword>